<evidence type="ECO:0000313" key="7">
    <source>
        <dbReference type="EMBL" id="CAH1001802.1"/>
    </source>
</evidence>
<dbReference type="EMBL" id="CAKLPZ010000003">
    <property type="protein sequence ID" value="CAH1001802.1"/>
    <property type="molecule type" value="Genomic_DNA"/>
</dbReference>
<evidence type="ECO:0000256" key="1">
    <source>
        <dbReference type="ARBA" id="ARBA00004141"/>
    </source>
</evidence>
<keyword evidence="2" id="KW-0812">Transmembrane</keyword>
<reference evidence="7" key="1">
    <citation type="submission" date="2021-12" db="EMBL/GenBank/DDBJ databases">
        <authorList>
            <person name="Rodrigo-Torres L."/>
            <person name="Arahal R. D."/>
            <person name="Lucena T."/>
        </authorList>
    </citation>
    <scope>NUCLEOTIDE SEQUENCE</scope>
    <source>
        <strain evidence="7">CECT 8419</strain>
    </source>
</reference>
<dbReference type="InterPro" id="IPR021147">
    <property type="entry name" value="DUF697"/>
</dbReference>
<dbReference type="InterPro" id="IPR018649">
    <property type="entry name" value="SHOCT"/>
</dbReference>
<evidence type="ECO:0000256" key="3">
    <source>
        <dbReference type="ARBA" id="ARBA00022989"/>
    </source>
</evidence>
<proteinExistence type="predicted"/>
<organism evidence="7 8">
    <name type="scientific">Neolewinella maritima</name>
    <dbReference type="NCBI Taxonomy" id="1383882"/>
    <lineage>
        <taxon>Bacteria</taxon>
        <taxon>Pseudomonadati</taxon>
        <taxon>Bacteroidota</taxon>
        <taxon>Saprospiria</taxon>
        <taxon>Saprospirales</taxon>
        <taxon>Lewinellaceae</taxon>
        <taxon>Neolewinella</taxon>
    </lineage>
</organism>
<comment type="subcellular location">
    <subcellularLocation>
        <location evidence="1">Membrane</location>
        <topology evidence="1">Multi-pass membrane protein</topology>
    </subcellularLocation>
</comment>
<evidence type="ECO:0000256" key="5">
    <source>
        <dbReference type="SAM" id="MobiDB-lite"/>
    </source>
</evidence>
<accession>A0ABN8FA20</accession>
<dbReference type="Proteomes" id="UP000837803">
    <property type="component" value="Unassembled WGS sequence"/>
</dbReference>
<sequence length="257" mass="27847">MRKKFTDYAKKTLKKSIMPDDTTDKDAHANTIIRNHVVWSMGASYLVPLPVADILAVSALQVDMTRQLCRVYGVDFAETQGKTIVTSLTTSTMTKAGARSLIKLIPGIGTIVGGVATAVLNGASTYAMGEVFKKHFSSGGTFLDFDVARLKKVYNEKFEKGKDVAKQWKQEQAEDIVPPPPPPAPSSFNKIPVTEPGVGAPAAKVPPPPPAAPAGKPEAVREAEDNIRKIRELAEMKAQNIITEEEFEAMKKRIIGS</sequence>
<dbReference type="Pfam" id="PF05128">
    <property type="entry name" value="DUF697"/>
    <property type="match status" value="1"/>
</dbReference>
<keyword evidence="8" id="KW-1185">Reference proteome</keyword>
<comment type="caution">
    <text evidence="7">The sequence shown here is derived from an EMBL/GenBank/DDBJ whole genome shotgun (WGS) entry which is preliminary data.</text>
</comment>
<keyword evidence="3" id="KW-1133">Transmembrane helix</keyword>
<feature type="domain" description="SHOCT" evidence="6">
    <location>
        <begin position="229"/>
        <end position="254"/>
    </location>
</feature>
<dbReference type="RefSeq" id="WP_238751656.1">
    <property type="nucleotide sequence ID" value="NZ_CAKLPZ010000003.1"/>
</dbReference>
<evidence type="ECO:0000313" key="8">
    <source>
        <dbReference type="Proteomes" id="UP000837803"/>
    </source>
</evidence>
<keyword evidence="4" id="KW-0472">Membrane</keyword>
<name>A0ABN8FA20_9BACT</name>
<evidence type="ECO:0000256" key="2">
    <source>
        <dbReference type="ARBA" id="ARBA00022692"/>
    </source>
</evidence>
<evidence type="ECO:0000256" key="4">
    <source>
        <dbReference type="ARBA" id="ARBA00023136"/>
    </source>
</evidence>
<evidence type="ECO:0000259" key="6">
    <source>
        <dbReference type="Pfam" id="PF09851"/>
    </source>
</evidence>
<dbReference type="Pfam" id="PF09851">
    <property type="entry name" value="SHOCT"/>
    <property type="match status" value="1"/>
</dbReference>
<protein>
    <recommendedName>
        <fullName evidence="6">SHOCT domain-containing protein</fullName>
    </recommendedName>
</protein>
<gene>
    <name evidence="7" type="ORF">LEM8419_02709</name>
</gene>
<feature type="region of interest" description="Disordered" evidence="5">
    <location>
        <begin position="170"/>
        <end position="223"/>
    </location>
</feature>